<keyword evidence="4" id="KW-1185">Reference proteome</keyword>
<evidence type="ECO:0000256" key="1">
    <source>
        <dbReference type="ARBA" id="ARBA00022737"/>
    </source>
</evidence>
<dbReference type="Proteomes" id="UP000030746">
    <property type="component" value="Unassembled WGS sequence"/>
</dbReference>
<dbReference type="SUPFAM" id="SSF49265">
    <property type="entry name" value="Fibronectin type III"/>
    <property type="match status" value="1"/>
</dbReference>
<dbReference type="AlphaFoldDB" id="V4AR79"/>
<accession>V4AR79</accession>
<gene>
    <name evidence="3" type="ORF">LOTGIDRAFT_58567</name>
</gene>
<dbReference type="RefSeq" id="XP_009049529.1">
    <property type="nucleotide sequence ID" value="XM_009051281.1"/>
</dbReference>
<dbReference type="SMART" id="SM00060">
    <property type="entry name" value="FN3"/>
    <property type="match status" value="1"/>
</dbReference>
<dbReference type="EMBL" id="KB200919">
    <property type="protein sequence ID" value="ESO99757.1"/>
    <property type="molecule type" value="Genomic_DNA"/>
</dbReference>
<dbReference type="STRING" id="225164.V4AR79"/>
<feature type="non-terminal residue" evidence="3">
    <location>
        <position position="1"/>
    </location>
</feature>
<dbReference type="FunFam" id="2.60.40.10:FF:000127">
    <property type="entry name" value="titin isoform X1"/>
    <property type="match status" value="1"/>
</dbReference>
<name>V4AR79_LOTGI</name>
<dbReference type="GO" id="GO:0031430">
    <property type="term" value="C:M band"/>
    <property type="evidence" value="ECO:0007669"/>
    <property type="project" value="TreeGrafter"/>
</dbReference>
<evidence type="ECO:0000313" key="4">
    <source>
        <dbReference type="Proteomes" id="UP000030746"/>
    </source>
</evidence>
<keyword evidence="1" id="KW-0677">Repeat</keyword>
<dbReference type="InterPro" id="IPR036116">
    <property type="entry name" value="FN3_sf"/>
</dbReference>
<dbReference type="HOGENOM" id="CLU_1528865_0_0_1"/>
<dbReference type="InterPro" id="IPR013783">
    <property type="entry name" value="Ig-like_fold"/>
</dbReference>
<dbReference type="PROSITE" id="PS50853">
    <property type="entry name" value="FN3"/>
    <property type="match status" value="2"/>
</dbReference>
<dbReference type="PANTHER" id="PTHR13817:SF151">
    <property type="entry name" value="TITIN"/>
    <property type="match status" value="1"/>
</dbReference>
<dbReference type="Gene3D" id="2.60.40.10">
    <property type="entry name" value="Immunoglobulins"/>
    <property type="match status" value="2"/>
</dbReference>
<proteinExistence type="predicted"/>
<feature type="domain" description="Fibronectin type-III" evidence="2">
    <location>
        <begin position="1"/>
        <end position="70"/>
    </location>
</feature>
<dbReference type="OrthoDB" id="10052517at2759"/>
<evidence type="ECO:0000313" key="3">
    <source>
        <dbReference type="EMBL" id="ESO99757.1"/>
    </source>
</evidence>
<feature type="domain" description="Fibronectin type-III" evidence="2">
    <location>
        <begin position="77"/>
        <end position="161"/>
    </location>
</feature>
<dbReference type="CTD" id="20251453"/>
<dbReference type="InterPro" id="IPR050964">
    <property type="entry name" value="Striated_Muscle_Regulatory"/>
</dbReference>
<reference evidence="3 4" key="1">
    <citation type="journal article" date="2013" name="Nature">
        <title>Insights into bilaterian evolution from three spiralian genomes.</title>
        <authorList>
            <person name="Simakov O."/>
            <person name="Marletaz F."/>
            <person name="Cho S.J."/>
            <person name="Edsinger-Gonzales E."/>
            <person name="Havlak P."/>
            <person name="Hellsten U."/>
            <person name="Kuo D.H."/>
            <person name="Larsson T."/>
            <person name="Lv J."/>
            <person name="Arendt D."/>
            <person name="Savage R."/>
            <person name="Osoegawa K."/>
            <person name="de Jong P."/>
            <person name="Grimwood J."/>
            <person name="Chapman J.A."/>
            <person name="Shapiro H."/>
            <person name="Aerts A."/>
            <person name="Otillar R.P."/>
            <person name="Terry A.Y."/>
            <person name="Boore J.L."/>
            <person name="Grigoriev I.V."/>
            <person name="Lindberg D.R."/>
            <person name="Seaver E.C."/>
            <person name="Weisblat D.A."/>
            <person name="Putnam N.H."/>
            <person name="Rokhsar D.S."/>
        </authorList>
    </citation>
    <scope>NUCLEOTIDE SEQUENCE [LARGE SCALE GENOMIC DNA]</scope>
</reference>
<protein>
    <recommendedName>
        <fullName evidence="2">Fibronectin type-III domain-containing protein</fullName>
    </recommendedName>
</protein>
<dbReference type="KEGG" id="lgi:LOTGIDRAFT_58567"/>
<dbReference type="CDD" id="cd00063">
    <property type="entry name" value="FN3"/>
    <property type="match status" value="2"/>
</dbReference>
<dbReference type="GeneID" id="20251453"/>
<sequence>GDEVTHYIIEKRDADSDKWEKVAKVPRKTTAFDIKNLPAEGAFSFRIFAENPSGISEPVELRSPVKLQARKGKPSPPAEAPEILEVGPHYVSLSWKPPESDGGSPITGYFVERSDASGRSWIPVNKVAVQDLNYRVNDLFEGNQYEFRVRAENAKGVSEPS</sequence>
<feature type="non-terminal residue" evidence="3">
    <location>
        <position position="161"/>
    </location>
</feature>
<dbReference type="PANTHER" id="PTHR13817">
    <property type="entry name" value="TITIN"/>
    <property type="match status" value="1"/>
</dbReference>
<dbReference type="Pfam" id="PF00041">
    <property type="entry name" value="fn3"/>
    <property type="match status" value="1"/>
</dbReference>
<dbReference type="InterPro" id="IPR003961">
    <property type="entry name" value="FN3_dom"/>
</dbReference>
<dbReference type="GO" id="GO:0045214">
    <property type="term" value="P:sarcomere organization"/>
    <property type="evidence" value="ECO:0007669"/>
    <property type="project" value="TreeGrafter"/>
</dbReference>
<evidence type="ECO:0000259" key="2">
    <source>
        <dbReference type="PROSITE" id="PS50853"/>
    </source>
</evidence>
<organism evidence="3 4">
    <name type="scientific">Lottia gigantea</name>
    <name type="common">Giant owl limpet</name>
    <dbReference type="NCBI Taxonomy" id="225164"/>
    <lineage>
        <taxon>Eukaryota</taxon>
        <taxon>Metazoa</taxon>
        <taxon>Spiralia</taxon>
        <taxon>Lophotrochozoa</taxon>
        <taxon>Mollusca</taxon>
        <taxon>Gastropoda</taxon>
        <taxon>Patellogastropoda</taxon>
        <taxon>Lottioidea</taxon>
        <taxon>Lottiidae</taxon>
        <taxon>Lottia</taxon>
    </lineage>
</organism>
<dbReference type="PRINTS" id="PR00014">
    <property type="entry name" value="FNTYPEIII"/>
</dbReference>
<dbReference type="OMA" id="RSADTEC"/>